<protein>
    <recommendedName>
        <fullName evidence="5">G-protein coupled receptors family 1 profile domain-containing protein</fullName>
    </recommendedName>
</protein>
<dbReference type="OrthoDB" id="3197626at2759"/>
<gene>
    <name evidence="3" type="ORF">BD410DRAFT_841059</name>
</gene>
<sequence>MDVTSNSLNAPQLVYILGRYVLFTCLISIAVAVNSTSVINCYAVFLVTQVTGSLAIGLASLTFSLRTSKPPLSRAVWDNNAYITVLIIVLTAGQWFCLLHGVLVQAEWMPGLGCVVVATSNETLAIGFIYTMVFDFTILCLSATKLWRNNHHAGRTFPVSKMLFRDGLIYFLVTFVVKLAATIFLLMDLNAVMSIILNVPAAAVSMVMASHAVRRLTELREVEEEFIAGSESLPTFDPNQAAVGQAGTQEHGRPIELNAVVDRQPAPVQDPSPSRLGLPNESDLPRSVIVLKGLPP</sequence>
<feature type="region of interest" description="Disordered" evidence="1">
    <location>
        <begin position="262"/>
        <end position="282"/>
    </location>
</feature>
<dbReference type="VEuPathDB" id="FungiDB:BD410DRAFT_841059"/>
<proteinExistence type="predicted"/>
<feature type="transmembrane region" description="Helical" evidence="2">
    <location>
        <begin position="193"/>
        <end position="213"/>
    </location>
</feature>
<reference evidence="3 4" key="1">
    <citation type="submission" date="2018-06" db="EMBL/GenBank/DDBJ databases">
        <title>A transcriptomic atlas of mushroom development highlights an independent origin of complex multicellularity.</title>
        <authorList>
            <consortium name="DOE Joint Genome Institute"/>
            <person name="Krizsan K."/>
            <person name="Almasi E."/>
            <person name="Merenyi Z."/>
            <person name="Sahu N."/>
            <person name="Viragh M."/>
            <person name="Koszo T."/>
            <person name="Mondo S."/>
            <person name="Kiss B."/>
            <person name="Balint B."/>
            <person name="Kues U."/>
            <person name="Barry K."/>
            <person name="Hegedus J.C."/>
            <person name="Henrissat B."/>
            <person name="Johnson J."/>
            <person name="Lipzen A."/>
            <person name="Ohm R."/>
            <person name="Nagy I."/>
            <person name="Pangilinan J."/>
            <person name="Yan J."/>
            <person name="Xiong Y."/>
            <person name="Grigoriev I.V."/>
            <person name="Hibbett D.S."/>
            <person name="Nagy L.G."/>
        </authorList>
    </citation>
    <scope>NUCLEOTIDE SEQUENCE [LARGE SCALE GENOMIC DNA]</scope>
    <source>
        <strain evidence="3 4">SZMC22713</strain>
    </source>
</reference>
<dbReference type="AlphaFoldDB" id="A0A4Y7Q0L4"/>
<organism evidence="3 4">
    <name type="scientific">Rickenella mellea</name>
    <dbReference type="NCBI Taxonomy" id="50990"/>
    <lineage>
        <taxon>Eukaryota</taxon>
        <taxon>Fungi</taxon>
        <taxon>Dikarya</taxon>
        <taxon>Basidiomycota</taxon>
        <taxon>Agaricomycotina</taxon>
        <taxon>Agaricomycetes</taxon>
        <taxon>Hymenochaetales</taxon>
        <taxon>Rickenellaceae</taxon>
        <taxon>Rickenella</taxon>
    </lineage>
</organism>
<dbReference type="Proteomes" id="UP000294933">
    <property type="component" value="Unassembled WGS sequence"/>
</dbReference>
<keyword evidence="2" id="KW-1133">Transmembrane helix</keyword>
<evidence type="ECO:0000256" key="1">
    <source>
        <dbReference type="SAM" id="MobiDB-lite"/>
    </source>
</evidence>
<feature type="transmembrane region" description="Helical" evidence="2">
    <location>
        <begin position="12"/>
        <end position="33"/>
    </location>
</feature>
<feature type="transmembrane region" description="Helical" evidence="2">
    <location>
        <begin position="39"/>
        <end position="61"/>
    </location>
</feature>
<name>A0A4Y7Q0L4_9AGAM</name>
<evidence type="ECO:0008006" key="5">
    <source>
        <dbReference type="Google" id="ProtNLM"/>
    </source>
</evidence>
<keyword evidence="4" id="KW-1185">Reference proteome</keyword>
<evidence type="ECO:0000313" key="3">
    <source>
        <dbReference type="EMBL" id="TDL20871.1"/>
    </source>
</evidence>
<accession>A0A4Y7Q0L4</accession>
<evidence type="ECO:0000256" key="2">
    <source>
        <dbReference type="SAM" id="Phobius"/>
    </source>
</evidence>
<dbReference type="EMBL" id="ML170185">
    <property type="protein sequence ID" value="TDL20871.1"/>
    <property type="molecule type" value="Genomic_DNA"/>
</dbReference>
<keyword evidence="2" id="KW-0812">Transmembrane</keyword>
<feature type="transmembrane region" description="Helical" evidence="2">
    <location>
        <begin position="124"/>
        <end position="147"/>
    </location>
</feature>
<feature type="transmembrane region" description="Helical" evidence="2">
    <location>
        <begin position="81"/>
        <end position="104"/>
    </location>
</feature>
<keyword evidence="2" id="KW-0472">Membrane</keyword>
<feature type="transmembrane region" description="Helical" evidence="2">
    <location>
        <begin position="168"/>
        <end position="187"/>
    </location>
</feature>
<evidence type="ECO:0000313" key="4">
    <source>
        <dbReference type="Proteomes" id="UP000294933"/>
    </source>
</evidence>
<dbReference type="STRING" id="50990.A0A4Y7Q0L4"/>